<dbReference type="Pfam" id="PF26551">
    <property type="entry name" value="DUF8180"/>
    <property type="match status" value="1"/>
</dbReference>
<protein>
    <recommendedName>
        <fullName evidence="1">DUF8180 domain-containing protein</fullName>
    </recommendedName>
</protein>
<evidence type="ECO:0000313" key="2">
    <source>
        <dbReference type="EMBL" id="MSS58966.1"/>
    </source>
</evidence>
<proteinExistence type="predicted"/>
<evidence type="ECO:0000313" key="3">
    <source>
        <dbReference type="Proteomes" id="UP000461880"/>
    </source>
</evidence>
<name>A0A7X2NTI0_9FIRM</name>
<comment type="caution">
    <text evidence="2">The sequence shown here is derived from an EMBL/GenBank/DDBJ whole genome shotgun (WGS) entry which is preliminary data.</text>
</comment>
<dbReference type="RefSeq" id="WP_154505011.1">
    <property type="nucleotide sequence ID" value="NZ_VUMN01000020.1"/>
</dbReference>
<keyword evidence="3" id="KW-1185">Reference proteome</keyword>
<reference evidence="2 3" key="1">
    <citation type="submission" date="2019-08" db="EMBL/GenBank/DDBJ databases">
        <title>In-depth cultivation of the pig gut microbiome towards novel bacterial diversity and tailored functional studies.</title>
        <authorList>
            <person name="Wylensek D."/>
            <person name="Hitch T.C.A."/>
            <person name="Clavel T."/>
        </authorList>
    </citation>
    <scope>NUCLEOTIDE SEQUENCE [LARGE SCALE GENOMIC DNA]</scope>
    <source>
        <strain evidence="2 3">Oil+RF-744-GAM-WT-6</strain>
    </source>
</reference>
<dbReference type="InterPro" id="IPR058493">
    <property type="entry name" value="DUF8180"/>
</dbReference>
<feature type="domain" description="DUF8180" evidence="1">
    <location>
        <begin position="15"/>
        <end position="72"/>
    </location>
</feature>
<accession>A0A7X2NTI0</accession>
<dbReference type="AlphaFoldDB" id="A0A7X2NTI0"/>
<dbReference type="Proteomes" id="UP000461880">
    <property type="component" value="Unassembled WGS sequence"/>
</dbReference>
<dbReference type="EMBL" id="VUMN01000020">
    <property type="protein sequence ID" value="MSS58966.1"/>
    <property type="molecule type" value="Genomic_DNA"/>
</dbReference>
<organism evidence="2 3">
    <name type="scientific">Stecheria intestinalis</name>
    <dbReference type="NCBI Taxonomy" id="2606630"/>
    <lineage>
        <taxon>Bacteria</taxon>
        <taxon>Bacillati</taxon>
        <taxon>Bacillota</taxon>
        <taxon>Erysipelotrichia</taxon>
        <taxon>Erysipelotrichales</taxon>
        <taxon>Erysipelotrichaceae</taxon>
        <taxon>Stecheria</taxon>
    </lineage>
</organism>
<sequence>MMDEELKSTTREEELNHLLDYMVHHTRHHNEELAELADSVKAEHPDLYALIQEACRQSEAACLSLEKALALLKA</sequence>
<gene>
    <name evidence="2" type="ORF">FYJ51_08605</name>
</gene>
<evidence type="ECO:0000259" key="1">
    <source>
        <dbReference type="Pfam" id="PF26551"/>
    </source>
</evidence>